<organism evidence="1 2">
    <name type="scientific">Penicillium nalgiovense</name>
    <dbReference type="NCBI Taxonomy" id="60175"/>
    <lineage>
        <taxon>Eukaryota</taxon>
        <taxon>Fungi</taxon>
        <taxon>Dikarya</taxon>
        <taxon>Ascomycota</taxon>
        <taxon>Pezizomycotina</taxon>
        <taxon>Eurotiomycetes</taxon>
        <taxon>Eurotiomycetidae</taxon>
        <taxon>Eurotiales</taxon>
        <taxon>Aspergillaceae</taxon>
        <taxon>Penicillium</taxon>
    </lineage>
</organism>
<proteinExistence type="predicted"/>
<sequence length="102" mass="11042">PDTHAVLVRAGVIGLSAERWVPAVAFDAAIEDGTNTIFMTFGDDLAVSEKAADSITRALKADSDHNRPTRPRQKVTVVRRPRTLMATKPGWPPVASSKAYLD</sequence>
<accession>A0A1V6U8G9</accession>
<evidence type="ECO:0000313" key="2">
    <source>
        <dbReference type="Proteomes" id="UP000191691"/>
    </source>
</evidence>
<name>A0A1V6U8G9_PENNA</name>
<dbReference type="STRING" id="60175.A0A1V6U8G9"/>
<protein>
    <submittedName>
        <fullName evidence="1">Uncharacterized protein</fullName>
    </submittedName>
</protein>
<comment type="caution">
    <text evidence="1">The sequence shown here is derived from an EMBL/GenBank/DDBJ whole genome shotgun (WGS) entry which is preliminary data.</text>
</comment>
<gene>
    <name evidence="1" type="ORF">PENNAL_c0845G07437</name>
</gene>
<keyword evidence="2" id="KW-1185">Reference proteome</keyword>
<dbReference type="Proteomes" id="UP000191691">
    <property type="component" value="Unassembled WGS sequence"/>
</dbReference>
<feature type="non-terminal residue" evidence="1">
    <location>
        <position position="1"/>
    </location>
</feature>
<reference evidence="2" key="1">
    <citation type="journal article" date="2017" name="Nat. Microbiol.">
        <title>Global analysis of biosynthetic gene clusters reveals vast potential of secondary metabolite production in Penicillium species.</title>
        <authorList>
            <person name="Nielsen J.C."/>
            <person name="Grijseels S."/>
            <person name="Prigent S."/>
            <person name="Ji B."/>
            <person name="Dainat J."/>
            <person name="Nielsen K.F."/>
            <person name="Frisvad J.C."/>
            <person name="Workman M."/>
            <person name="Nielsen J."/>
        </authorList>
    </citation>
    <scope>NUCLEOTIDE SEQUENCE [LARGE SCALE GENOMIC DNA]</scope>
    <source>
        <strain evidence="2">IBT 13039</strain>
    </source>
</reference>
<evidence type="ECO:0000313" key="1">
    <source>
        <dbReference type="EMBL" id="OQE34369.1"/>
    </source>
</evidence>
<dbReference type="AlphaFoldDB" id="A0A1V6U8G9"/>
<dbReference type="EMBL" id="MOOB01000845">
    <property type="protein sequence ID" value="OQE34369.1"/>
    <property type="molecule type" value="Genomic_DNA"/>
</dbReference>